<keyword evidence="2" id="KW-1185">Reference proteome</keyword>
<sequence>MPHSFDYFVVFAEMRTGSNFLEANLNALDGVTCHGEAFNPHFISYPNREATLGWTQDQRDKDALGFLAQFPAQTGGLNGFRYFHDHDPRVLDAMLDDPRCAKIILTRNPADSYVSHKIARATGQWKLTNVKRRKDGLATVDAEEFAQHVTALQEFQVTLLNRLQKSGQTAFYVGYEDLQDLDVINGLAKWLNVAARLEHLDDSLKPQNPSSLEAKVSNPVELDKAMAQLDWFNLSRTPNFEPRRGPAVPDYIAGQQLPLLYLPITGGPTDSVLNWMAQQEPDGAGALMTRMNQKQLRQWKRGHPGFRSLTVLRHPAARLHHFFCTRILLTGPGCLRQIRNLLRGQFKVPLPNHQPDAKYSRDQHRAAFARFIEVIGANLSGQTGFRTDAGWATQAQIVAGFAAVQSPDLILREDDLATTLPDLARWLGRAEGADIAPASPDQPYSLCDIYDTELEAQIASVYQRDYLLFGFGDWSDETS</sequence>
<dbReference type="InterPro" id="IPR027417">
    <property type="entry name" value="P-loop_NTPase"/>
</dbReference>
<dbReference type="STRING" id="1844006.PhaeoP97_03351"/>
<evidence type="ECO:0000313" key="1">
    <source>
        <dbReference type="EMBL" id="APG48704.1"/>
    </source>
</evidence>
<dbReference type="EMBL" id="CP016364">
    <property type="protein sequence ID" value="APG48704.1"/>
    <property type="molecule type" value="Genomic_DNA"/>
</dbReference>
<dbReference type="SUPFAM" id="SSF52540">
    <property type="entry name" value="P-loop containing nucleoside triphosphate hydrolases"/>
    <property type="match status" value="1"/>
</dbReference>
<proteinExistence type="predicted"/>
<dbReference type="RefSeq" id="WP_072506001.1">
    <property type="nucleotide sequence ID" value="NZ_CP016364.1"/>
</dbReference>
<protein>
    <recommendedName>
        <fullName evidence="3">Nodulation protein NodH</fullName>
    </recommendedName>
</protein>
<gene>
    <name evidence="1" type="ORF">PhaeoP97_03351</name>
</gene>
<dbReference type="AlphaFoldDB" id="A0A1L3I963"/>
<dbReference type="Gene3D" id="3.40.50.300">
    <property type="entry name" value="P-loop containing nucleotide triphosphate hydrolases"/>
    <property type="match status" value="1"/>
</dbReference>
<dbReference type="KEGG" id="php:PhaeoP97_03351"/>
<dbReference type="OrthoDB" id="7802556at2"/>
<reference evidence="2" key="1">
    <citation type="submission" date="2016-07" db="EMBL/GenBank/DDBJ databases">
        <title>Phaeobacter portensis sp. nov., a tropodithietic acid producing bacterium isolated from a German harbor.</title>
        <authorList>
            <person name="Freese H.M."/>
            <person name="Bunk B."/>
            <person name="Breider S."/>
            <person name="Brinkhoff T."/>
        </authorList>
    </citation>
    <scope>NUCLEOTIDE SEQUENCE [LARGE SCALE GENOMIC DNA]</scope>
    <source>
        <strain evidence="2">P97</strain>
    </source>
</reference>
<name>A0A1L3I963_9RHOB</name>
<evidence type="ECO:0008006" key="3">
    <source>
        <dbReference type="Google" id="ProtNLM"/>
    </source>
</evidence>
<dbReference type="Proteomes" id="UP000183859">
    <property type="component" value="Chromosome"/>
</dbReference>
<evidence type="ECO:0000313" key="2">
    <source>
        <dbReference type="Proteomes" id="UP000183859"/>
    </source>
</evidence>
<organism evidence="1 2">
    <name type="scientific">Phaeobacter porticola</name>
    <dbReference type="NCBI Taxonomy" id="1844006"/>
    <lineage>
        <taxon>Bacteria</taxon>
        <taxon>Pseudomonadati</taxon>
        <taxon>Pseudomonadota</taxon>
        <taxon>Alphaproteobacteria</taxon>
        <taxon>Rhodobacterales</taxon>
        <taxon>Roseobacteraceae</taxon>
        <taxon>Phaeobacter</taxon>
    </lineage>
</organism>
<accession>A0A1L3I963</accession>